<evidence type="ECO:0000313" key="4">
    <source>
        <dbReference type="Proteomes" id="UP001498398"/>
    </source>
</evidence>
<organism evidence="3 4">
    <name type="scientific">Marasmiellus scandens</name>
    <dbReference type="NCBI Taxonomy" id="2682957"/>
    <lineage>
        <taxon>Eukaryota</taxon>
        <taxon>Fungi</taxon>
        <taxon>Dikarya</taxon>
        <taxon>Basidiomycota</taxon>
        <taxon>Agaricomycotina</taxon>
        <taxon>Agaricomycetes</taxon>
        <taxon>Agaricomycetidae</taxon>
        <taxon>Agaricales</taxon>
        <taxon>Marasmiineae</taxon>
        <taxon>Omphalotaceae</taxon>
        <taxon>Marasmiellus</taxon>
    </lineage>
</organism>
<dbReference type="Pfam" id="PF13640">
    <property type="entry name" value="2OG-FeII_Oxy_3"/>
    <property type="match status" value="1"/>
</dbReference>
<feature type="region of interest" description="Disordered" evidence="1">
    <location>
        <begin position="292"/>
        <end position="319"/>
    </location>
</feature>
<comment type="caution">
    <text evidence="3">The sequence shown here is derived from an EMBL/GenBank/DDBJ whole genome shotgun (WGS) entry which is preliminary data.</text>
</comment>
<dbReference type="EMBL" id="JBANRG010000003">
    <property type="protein sequence ID" value="KAK7468378.1"/>
    <property type="molecule type" value="Genomic_DNA"/>
</dbReference>
<feature type="domain" description="Fe2OG dioxygenase" evidence="2">
    <location>
        <begin position="169"/>
        <end position="289"/>
    </location>
</feature>
<dbReference type="PROSITE" id="PS51471">
    <property type="entry name" value="FE2OG_OXY"/>
    <property type="match status" value="1"/>
</dbReference>
<protein>
    <recommendedName>
        <fullName evidence="2">Fe2OG dioxygenase domain-containing protein</fullName>
    </recommendedName>
</protein>
<dbReference type="Gene3D" id="2.60.120.620">
    <property type="entry name" value="q2cbj1_9rhob like domain"/>
    <property type="match status" value="1"/>
</dbReference>
<evidence type="ECO:0000313" key="3">
    <source>
        <dbReference type="EMBL" id="KAK7468378.1"/>
    </source>
</evidence>
<dbReference type="InterPro" id="IPR005123">
    <property type="entry name" value="Oxoglu/Fe-dep_dioxygenase_dom"/>
</dbReference>
<gene>
    <name evidence="3" type="ORF">VKT23_002894</name>
</gene>
<keyword evidence="4" id="KW-1185">Reference proteome</keyword>
<accession>A0ABR1JZY9</accession>
<dbReference type="InterPro" id="IPR044862">
    <property type="entry name" value="Pro_4_hyd_alph_FE2OG_OXY"/>
</dbReference>
<sequence>MATQSHEIDAYLSVYKRLKSLSTRRAVKVTINSSLGNALTRAFCPPWFYAPIRYEHGIMPEDWSWTIASVVMTAFQVGPTKADAGTICSPKTSVILENAKPSSFGRGSETVYDPAYRKGLEIPACDVNFPKNADFELLKDHLSILVSENLFGKRVGWQPEDKSGNKRVRLELYKLVVYEEGGHFDWHMDSTHGDDHHATALLFLGSEWEGGDLKLRHGGCEFSQNDEIRGQKQKDEEHVQNLSEDEKDIYMGELHDAGVHLIAFYTDVEHMVEPVTKGTRIVLQFDVRIGPSDSQTAVDTGEGGSQSLTDYNTDKDDGVNYDDPRYYNRGHVGNASSQHAPSAGVHCDPKILDDVAQMIKQKLSNKTKKNKVEHVAFPLRHLYRLNSIRPEYLKGIDAMLYEHLTNFESQETKNGFKVVLHPVVLFESTDYEGSWTKEYYTPHVWVFESDAMRKKLKRKREEGLVDSEGSNDSDDLDYKAELTEFHLIKGCSLEQIDSREYAEHTGNEAQPGENKYFGGAMFVSLKKEA</sequence>
<dbReference type="Proteomes" id="UP001498398">
    <property type="component" value="Unassembled WGS sequence"/>
</dbReference>
<evidence type="ECO:0000256" key="1">
    <source>
        <dbReference type="SAM" id="MobiDB-lite"/>
    </source>
</evidence>
<dbReference type="PANTHER" id="PTHR33099:SF11">
    <property type="entry name" value="FE2OG DIOXYGENASE DOMAIN-CONTAINING PROTEIN"/>
    <property type="match status" value="1"/>
</dbReference>
<evidence type="ECO:0000259" key="2">
    <source>
        <dbReference type="PROSITE" id="PS51471"/>
    </source>
</evidence>
<name>A0ABR1JZY9_9AGAR</name>
<reference evidence="3 4" key="1">
    <citation type="submission" date="2024-01" db="EMBL/GenBank/DDBJ databases">
        <title>A draft genome for the cacao thread blight pathogen Marasmiellus scandens.</title>
        <authorList>
            <person name="Baruah I.K."/>
            <person name="Leung J."/>
            <person name="Bukari Y."/>
            <person name="Amoako-Attah I."/>
            <person name="Meinhardt L.W."/>
            <person name="Bailey B.A."/>
            <person name="Cohen S.P."/>
        </authorList>
    </citation>
    <scope>NUCLEOTIDE SEQUENCE [LARGE SCALE GENOMIC DNA]</scope>
    <source>
        <strain evidence="3 4">GH-19</strain>
    </source>
</reference>
<dbReference type="PANTHER" id="PTHR33099">
    <property type="entry name" value="FE2OG DIOXYGENASE DOMAIN-CONTAINING PROTEIN"/>
    <property type="match status" value="1"/>
</dbReference>
<proteinExistence type="predicted"/>